<reference evidence="2 3" key="1">
    <citation type="submission" date="2016-10" db="EMBL/GenBank/DDBJ databases">
        <authorList>
            <person name="de Groot N.N."/>
        </authorList>
    </citation>
    <scope>NUCLEOTIDE SEQUENCE [LARGE SCALE GENOMIC DNA]</scope>
    <source>
        <strain evidence="2 3">CPCC 100156</strain>
    </source>
</reference>
<keyword evidence="1" id="KW-0472">Membrane</keyword>
<name>A0A1G6NXE0_9PROT</name>
<keyword evidence="1" id="KW-1133">Transmembrane helix</keyword>
<keyword evidence="1" id="KW-0812">Transmembrane</keyword>
<dbReference type="AlphaFoldDB" id="A0A1G6NXE0"/>
<evidence type="ECO:0000313" key="3">
    <source>
        <dbReference type="Proteomes" id="UP000198925"/>
    </source>
</evidence>
<keyword evidence="3" id="KW-1185">Reference proteome</keyword>
<gene>
    <name evidence="2" type="ORF">SAMN04487779_1002177</name>
</gene>
<dbReference type="Proteomes" id="UP000198925">
    <property type="component" value="Unassembled WGS sequence"/>
</dbReference>
<dbReference type="EMBL" id="FMZX01000002">
    <property type="protein sequence ID" value="SDC72311.1"/>
    <property type="molecule type" value="Genomic_DNA"/>
</dbReference>
<sequence>MLPEWRVAIERGEMATAALKVAVAVAVGLLNAAAMVP</sequence>
<proteinExistence type="predicted"/>
<evidence type="ECO:0000313" key="2">
    <source>
        <dbReference type="EMBL" id="SDC72311.1"/>
    </source>
</evidence>
<protein>
    <submittedName>
        <fullName evidence="2">Uncharacterized protein</fullName>
    </submittedName>
</protein>
<organism evidence="2 3">
    <name type="scientific">Belnapia rosea</name>
    <dbReference type="NCBI Taxonomy" id="938405"/>
    <lineage>
        <taxon>Bacteria</taxon>
        <taxon>Pseudomonadati</taxon>
        <taxon>Pseudomonadota</taxon>
        <taxon>Alphaproteobacteria</taxon>
        <taxon>Acetobacterales</taxon>
        <taxon>Roseomonadaceae</taxon>
        <taxon>Belnapia</taxon>
    </lineage>
</organism>
<accession>A0A1G6NXE0</accession>
<evidence type="ECO:0000256" key="1">
    <source>
        <dbReference type="SAM" id="Phobius"/>
    </source>
</evidence>
<feature type="transmembrane region" description="Helical" evidence="1">
    <location>
        <begin position="12"/>
        <end position="34"/>
    </location>
</feature>